<sequence length="342" mass="38591">MFLIYRTLKESRNNLLLQNSSNSSKYSSDFHRKKIRKCQSRDDDDVIFRRNSSAFTFWPETYNLNNVSVADHQTGNEEDNNLNSNIKNSTNKQLSGYAYQSGNDVASKVVALYRDGLEITKISQCTKTKPCPGDKFSSCIRANIDDVNNFNTNDNSDKSSKNIAMSNKDSSMYINKHDLIALKNFNTAFTSSSSSSSNNNNANNAFICGIQSNNINNHNNNNMANVNIKIQRNKQTNNPMAHHVCTLFQTEVDQRQQINTSAHSFPVDQNTRIQESIITNTDDRSITCIPELHVIDAILVTSEGKDYKSTKDNKLDNKKAVDDVNNNFIRNDLIDGISEKIT</sequence>
<organism evidence="2 3">
    <name type="scientific">Helobdella robusta</name>
    <name type="common">Californian leech</name>
    <dbReference type="NCBI Taxonomy" id="6412"/>
    <lineage>
        <taxon>Eukaryota</taxon>
        <taxon>Metazoa</taxon>
        <taxon>Spiralia</taxon>
        <taxon>Lophotrochozoa</taxon>
        <taxon>Annelida</taxon>
        <taxon>Clitellata</taxon>
        <taxon>Hirudinea</taxon>
        <taxon>Rhynchobdellida</taxon>
        <taxon>Glossiphoniidae</taxon>
        <taxon>Helobdella</taxon>
    </lineage>
</organism>
<protein>
    <submittedName>
        <fullName evidence="1 2">Uncharacterized protein</fullName>
    </submittedName>
</protein>
<dbReference type="RefSeq" id="XP_009020721.1">
    <property type="nucleotide sequence ID" value="XM_009022473.1"/>
</dbReference>
<dbReference type="Proteomes" id="UP000015101">
    <property type="component" value="Unassembled WGS sequence"/>
</dbReference>
<dbReference type="InParanoid" id="T1F8R4"/>
<proteinExistence type="predicted"/>
<evidence type="ECO:0000313" key="2">
    <source>
        <dbReference type="EnsemblMetazoa" id="HelroP175033"/>
    </source>
</evidence>
<dbReference type="CTD" id="20205213"/>
<gene>
    <name evidence="2" type="primary">20205213</name>
    <name evidence="1" type="ORF">HELRODRAFT_175033</name>
</gene>
<reference evidence="2" key="3">
    <citation type="submission" date="2015-06" db="UniProtKB">
        <authorList>
            <consortium name="EnsemblMetazoa"/>
        </authorList>
    </citation>
    <scope>IDENTIFICATION</scope>
</reference>
<dbReference type="EMBL" id="KB096830">
    <property type="protein sequence ID" value="ESO01009.1"/>
    <property type="molecule type" value="Genomic_DNA"/>
</dbReference>
<dbReference type="EMBL" id="AMQM01005126">
    <property type="status" value="NOT_ANNOTATED_CDS"/>
    <property type="molecule type" value="Genomic_DNA"/>
</dbReference>
<keyword evidence="3" id="KW-1185">Reference proteome</keyword>
<accession>T1F8R4</accession>
<dbReference type="GeneID" id="20205213"/>
<reference evidence="1 3" key="2">
    <citation type="journal article" date="2013" name="Nature">
        <title>Insights into bilaterian evolution from three spiralian genomes.</title>
        <authorList>
            <person name="Simakov O."/>
            <person name="Marletaz F."/>
            <person name="Cho S.J."/>
            <person name="Edsinger-Gonzales E."/>
            <person name="Havlak P."/>
            <person name="Hellsten U."/>
            <person name="Kuo D.H."/>
            <person name="Larsson T."/>
            <person name="Lv J."/>
            <person name="Arendt D."/>
            <person name="Savage R."/>
            <person name="Osoegawa K."/>
            <person name="de Jong P."/>
            <person name="Grimwood J."/>
            <person name="Chapman J.A."/>
            <person name="Shapiro H."/>
            <person name="Aerts A."/>
            <person name="Otillar R.P."/>
            <person name="Terry A.Y."/>
            <person name="Boore J.L."/>
            <person name="Grigoriev I.V."/>
            <person name="Lindberg D.R."/>
            <person name="Seaver E.C."/>
            <person name="Weisblat D.A."/>
            <person name="Putnam N.H."/>
            <person name="Rokhsar D.S."/>
        </authorList>
    </citation>
    <scope>NUCLEOTIDE SEQUENCE</scope>
</reference>
<dbReference type="KEGG" id="hro:HELRODRAFT_175033"/>
<dbReference type="HOGENOM" id="CLU_812053_0_0_1"/>
<dbReference type="AlphaFoldDB" id="T1F8R4"/>
<evidence type="ECO:0000313" key="3">
    <source>
        <dbReference type="Proteomes" id="UP000015101"/>
    </source>
</evidence>
<name>T1F8R4_HELRO</name>
<evidence type="ECO:0000313" key="1">
    <source>
        <dbReference type="EMBL" id="ESO01009.1"/>
    </source>
</evidence>
<dbReference type="EnsemblMetazoa" id="HelroT175033">
    <property type="protein sequence ID" value="HelroP175033"/>
    <property type="gene ID" value="HelroG175033"/>
</dbReference>
<reference evidence="3" key="1">
    <citation type="submission" date="2012-12" db="EMBL/GenBank/DDBJ databases">
        <authorList>
            <person name="Hellsten U."/>
            <person name="Grimwood J."/>
            <person name="Chapman J.A."/>
            <person name="Shapiro H."/>
            <person name="Aerts A."/>
            <person name="Otillar R.P."/>
            <person name="Terry A.Y."/>
            <person name="Boore J.L."/>
            <person name="Simakov O."/>
            <person name="Marletaz F."/>
            <person name="Cho S.-J."/>
            <person name="Edsinger-Gonzales E."/>
            <person name="Havlak P."/>
            <person name="Kuo D.-H."/>
            <person name="Larsson T."/>
            <person name="Lv J."/>
            <person name="Arendt D."/>
            <person name="Savage R."/>
            <person name="Osoegawa K."/>
            <person name="de Jong P."/>
            <person name="Lindberg D.R."/>
            <person name="Seaver E.C."/>
            <person name="Weisblat D.A."/>
            <person name="Putnam N.H."/>
            <person name="Grigoriev I.V."/>
            <person name="Rokhsar D.S."/>
        </authorList>
    </citation>
    <scope>NUCLEOTIDE SEQUENCE</scope>
</reference>